<dbReference type="PANTHER" id="PTHR19367:SF47">
    <property type="entry name" value="IG-LIKE DOMAIN-CONTAINING PROTEIN"/>
    <property type="match status" value="1"/>
</dbReference>
<dbReference type="AlphaFoldDB" id="A0A8C9HES3"/>
<evidence type="ECO:0000256" key="2">
    <source>
        <dbReference type="ARBA" id="ARBA00022475"/>
    </source>
</evidence>
<dbReference type="InterPro" id="IPR003599">
    <property type="entry name" value="Ig_sub"/>
</dbReference>
<dbReference type="GO" id="GO:0042101">
    <property type="term" value="C:T cell receptor complex"/>
    <property type="evidence" value="ECO:0007669"/>
    <property type="project" value="UniProtKB-KW"/>
</dbReference>
<keyword evidence="9" id="KW-0393">Immunoglobulin domain</keyword>
<evidence type="ECO:0000256" key="6">
    <source>
        <dbReference type="ARBA" id="ARBA00023136"/>
    </source>
</evidence>
<feature type="domain" description="Ig-like" evidence="11">
    <location>
        <begin position="111"/>
        <end position="196"/>
    </location>
</feature>
<dbReference type="PROSITE" id="PS50835">
    <property type="entry name" value="IG_LIKE"/>
    <property type="match status" value="2"/>
</dbReference>
<dbReference type="Ensembl" id="ENSPTET00000029622.1">
    <property type="protein sequence ID" value="ENSPTEP00000020387.1"/>
    <property type="gene ID" value="ENSPTEG00000021634.1"/>
</dbReference>
<evidence type="ECO:0000256" key="10">
    <source>
        <dbReference type="ARBA" id="ARBA00043266"/>
    </source>
</evidence>
<dbReference type="Proteomes" id="UP000694416">
    <property type="component" value="Unplaced"/>
</dbReference>
<keyword evidence="5" id="KW-1064">Adaptive immunity</keyword>
<evidence type="ECO:0000256" key="4">
    <source>
        <dbReference type="ARBA" id="ARBA00022859"/>
    </source>
</evidence>
<reference evidence="12" key="2">
    <citation type="submission" date="2025-09" db="UniProtKB">
        <authorList>
            <consortium name="Ensembl"/>
        </authorList>
    </citation>
    <scope>IDENTIFICATION</scope>
</reference>
<keyword evidence="4" id="KW-0391">Immunity</keyword>
<dbReference type="Gene3D" id="2.60.40.10">
    <property type="entry name" value="Immunoglobulins"/>
    <property type="match status" value="2"/>
</dbReference>
<name>A0A8C9HES3_9PRIM</name>
<dbReference type="InterPro" id="IPR036179">
    <property type="entry name" value="Ig-like_dom_sf"/>
</dbReference>
<evidence type="ECO:0000256" key="8">
    <source>
        <dbReference type="ARBA" id="ARBA00023170"/>
    </source>
</evidence>
<feature type="domain" description="Ig-like" evidence="11">
    <location>
        <begin position="3"/>
        <end position="110"/>
    </location>
</feature>
<dbReference type="Pfam" id="PF07686">
    <property type="entry name" value="V-set"/>
    <property type="match status" value="2"/>
</dbReference>
<evidence type="ECO:0000256" key="5">
    <source>
        <dbReference type="ARBA" id="ARBA00023130"/>
    </source>
</evidence>
<evidence type="ECO:0000313" key="12">
    <source>
        <dbReference type="Ensembl" id="ENSPTEP00000020387.1"/>
    </source>
</evidence>
<evidence type="ECO:0000256" key="9">
    <source>
        <dbReference type="ARBA" id="ARBA00023319"/>
    </source>
</evidence>
<keyword evidence="7" id="KW-1015">Disulfide bond</keyword>
<dbReference type="SMART" id="SM00409">
    <property type="entry name" value="IG"/>
    <property type="match status" value="2"/>
</dbReference>
<accession>A0A8C9HES3</accession>
<organism evidence="12 13">
    <name type="scientific">Piliocolobus tephrosceles</name>
    <name type="common">Ugandan red Colobus</name>
    <dbReference type="NCBI Taxonomy" id="591936"/>
    <lineage>
        <taxon>Eukaryota</taxon>
        <taxon>Metazoa</taxon>
        <taxon>Chordata</taxon>
        <taxon>Craniata</taxon>
        <taxon>Vertebrata</taxon>
        <taxon>Euteleostomi</taxon>
        <taxon>Mammalia</taxon>
        <taxon>Eutheria</taxon>
        <taxon>Euarchontoglires</taxon>
        <taxon>Primates</taxon>
        <taxon>Haplorrhini</taxon>
        <taxon>Catarrhini</taxon>
        <taxon>Cercopithecidae</taxon>
        <taxon>Colobinae</taxon>
        <taxon>Piliocolobus</taxon>
    </lineage>
</organism>
<dbReference type="GO" id="GO:0002250">
    <property type="term" value="P:adaptive immune response"/>
    <property type="evidence" value="ECO:0007669"/>
    <property type="project" value="UniProtKB-KW"/>
</dbReference>
<reference evidence="12" key="1">
    <citation type="submission" date="2025-08" db="UniProtKB">
        <authorList>
            <consortium name="Ensembl"/>
        </authorList>
    </citation>
    <scope>IDENTIFICATION</scope>
</reference>
<dbReference type="SUPFAM" id="SSF48726">
    <property type="entry name" value="Immunoglobulin"/>
    <property type="match status" value="2"/>
</dbReference>
<dbReference type="InterPro" id="IPR013106">
    <property type="entry name" value="Ig_V-set"/>
</dbReference>
<dbReference type="FunFam" id="2.60.40.10:FF:000878">
    <property type="entry name" value="T cell receptor alpha variable 38-1"/>
    <property type="match status" value="2"/>
</dbReference>
<proteinExistence type="predicted"/>
<dbReference type="InterPro" id="IPR013783">
    <property type="entry name" value="Ig-like_fold"/>
</dbReference>
<evidence type="ECO:0000313" key="13">
    <source>
        <dbReference type="Proteomes" id="UP000694416"/>
    </source>
</evidence>
<dbReference type="InterPro" id="IPR007110">
    <property type="entry name" value="Ig-like_dom"/>
</dbReference>
<dbReference type="PANTHER" id="PTHR19367">
    <property type="entry name" value="T-CELL RECEPTOR ALPHA CHAIN V REGION"/>
    <property type="match status" value="1"/>
</dbReference>
<keyword evidence="13" id="KW-1185">Reference proteome</keyword>
<keyword evidence="2" id="KW-1003">Cell membrane</keyword>
<keyword evidence="8" id="KW-0675">Receptor</keyword>
<evidence type="ECO:0000259" key="11">
    <source>
        <dbReference type="PROSITE" id="PS50835"/>
    </source>
</evidence>
<protein>
    <recommendedName>
        <fullName evidence="11">Ig-like domain-containing protein</fullName>
    </recommendedName>
</protein>
<evidence type="ECO:0000256" key="1">
    <source>
        <dbReference type="ARBA" id="ARBA00004236"/>
    </source>
</evidence>
<dbReference type="SMART" id="SM00406">
    <property type="entry name" value="IGv"/>
    <property type="match status" value="2"/>
</dbReference>
<evidence type="ECO:0000256" key="3">
    <source>
        <dbReference type="ARBA" id="ARBA00022729"/>
    </source>
</evidence>
<dbReference type="InterPro" id="IPR051287">
    <property type="entry name" value="TCR_variable_region"/>
</dbReference>
<evidence type="ECO:0000256" key="7">
    <source>
        <dbReference type="ARBA" id="ARBA00023157"/>
    </source>
</evidence>
<keyword evidence="10" id="KW-1279">T cell receptor</keyword>
<comment type="subcellular location">
    <subcellularLocation>
        <location evidence="1">Cell membrane</location>
    </subcellularLocation>
</comment>
<keyword evidence="6" id="KW-0472">Membrane</keyword>
<keyword evidence="3" id="KW-0732">Signal</keyword>
<sequence>MAQTVTQSQPEISVQEAETVTLSCTYDTSESDYYLFWYKQPPSRQMILIIRQEAYKQQNATENRFSVNFQKAAKSFSLKISDSQLGDAAMYFCAFMNMAQTVTQSQPEISVQEAETVTLSCTYDTSESDYYLFWYKQPPSRQMILIIRQEAYKQQNATENRFSVNFQKAAKSFSLKISDSQLGDAARYFCAYRSTQ</sequence>